<dbReference type="EMBL" id="JASJND010000007">
    <property type="protein sequence ID" value="MDJ1115394.1"/>
    <property type="molecule type" value="Genomic_DNA"/>
</dbReference>
<proteinExistence type="predicted"/>
<dbReference type="RefSeq" id="WP_283717072.1">
    <property type="nucleotide sequence ID" value="NZ_JASJND010000007.1"/>
</dbReference>
<keyword evidence="2" id="KW-1185">Reference proteome</keyword>
<sequence>MTVWAEQPRDGGSAVWGCTTCDRGEWCWDHTTAILEARTHARTHGTTSVNIIGRKHGPTPKHDTRIHELHQQGLTTRAIATLIGITHTTVAKALRRIGTTT</sequence>
<comment type="caution">
    <text evidence="1">The sequence shown here is derived from an EMBL/GenBank/DDBJ whole genome shotgun (WGS) entry which is preliminary data.</text>
</comment>
<protein>
    <submittedName>
        <fullName evidence="1">Helix-turn-helix domain-containing protein</fullName>
    </submittedName>
</protein>
<reference evidence="1 2" key="1">
    <citation type="submission" date="2023-05" db="EMBL/GenBank/DDBJ databases">
        <title>Microbacterium dauci sp.nov., Isolated from Carrot Rhizosphere Soil.</title>
        <authorList>
            <person name="Xiao Z."/>
            <person name="Zheng J."/>
        </authorList>
    </citation>
    <scope>NUCLEOTIDE SEQUENCE [LARGE SCALE GENOMIC DNA]</scope>
    <source>
        <strain evidence="1 2">LX3-4</strain>
    </source>
</reference>
<gene>
    <name evidence="1" type="ORF">QNI14_13150</name>
</gene>
<name>A0ABT6ZGW1_9MICO</name>
<dbReference type="Proteomes" id="UP001321481">
    <property type="component" value="Unassembled WGS sequence"/>
</dbReference>
<evidence type="ECO:0000313" key="2">
    <source>
        <dbReference type="Proteomes" id="UP001321481"/>
    </source>
</evidence>
<accession>A0ABT6ZGW1</accession>
<organism evidence="1 2">
    <name type="scientific">Microbacterium dauci</name>
    <dbReference type="NCBI Taxonomy" id="3048008"/>
    <lineage>
        <taxon>Bacteria</taxon>
        <taxon>Bacillati</taxon>
        <taxon>Actinomycetota</taxon>
        <taxon>Actinomycetes</taxon>
        <taxon>Micrococcales</taxon>
        <taxon>Microbacteriaceae</taxon>
        <taxon>Microbacterium</taxon>
    </lineage>
</organism>
<dbReference type="Gene3D" id="1.10.10.60">
    <property type="entry name" value="Homeodomain-like"/>
    <property type="match status" value="1"/>
</dbReference>
<evidence type="ECO:0000313" key="1">
    <source>
        <dbReference type="EMBL" id="MDJ1115394.1"/>
    </source>
</evidence>